<keyword evidence="8" id="KW-1185">Reference proteome</keyword>
<name>A0ABT1C1L2_9HYPH</name>
<dbReference type="EMBL" id="JAMXQS010000001">
    <property type="protein sequence ID" value="MCO6048708.1"/>
    <property type="molecule type" value="Genomic_DNA"/>
</dbReference>
<dbReference type="InterPro" id="IPR051211">
    <property type="entry name" value="PG_lysyltransferase"/>
</dbReference>
<evidence type="ECO:0000313" key="8">
    <source>
        <dbReference type="Proteomes" id="UP001205906"/>
    </source>
</evidence>
<evidence type="ECO:0000256" key="4">
    <source>
        <dbReference type="ARBA" id="ARBA00022989"/>
    </source>
</evidence>
<proteinExistence type="predicted"/>
<evidence type="ECO:0000256" key="1">
    <source>
        <dbReference type="ARBA" id="ARBA00004651"/>
    </source>
</evidence>
<accession>A0ABT1C1L2</accession>
<dbReference type="PANTHER" id="PTHR34697:SF2">
    <property type="entry name" value="PHOSPHATIDYLGLYCEROL LYSYLTRANSFERASE"/>
    <property type="match status" value="1"/>
</dbReference>
<organism evidence="7 8">
    <name type="scientific">Mesorhizobium liriopis</name>
    <dbReference type="NCBI Taxonomy" id="2953882"/>
    <lineage>
        <taxon>Bacteria</taxon>
        <taxon>Pseudomonadati</taxon>
        <taxon>Pseudomonadota</taxon>
        <taxon>Alphaproteobacteria</taxon>
        <taxon>Hyphomicrobiales</taxon>
        <taxon>Phyllobacteriaceae</taxon>
        <taxon>Mesorhizobium</taxon>
    </lineage>
</organism>
<sequence>MIQASMPHAILRRAFDTFMDRRLRELAPADLPLEMRLDAFRRFGDHSLAYSATVQKDLLHWGDSQGFIAYGQMMGQALALGDPIAAPLAREALIARFIEAAAAPSFAEISEPTAAILARHGYRVMRMGVDTVLDLASYDFSGGRKETVRYSERWLLKNGYSIGETWQFPELAPAIKSLAKDWRKERIVHRREMGFLNRPFPREDEPLSRRFVLVGPDGTPVSVLYFDPLCRDGRVIGYLTAFKRRVTNATSHAEIGLTKHAVDRFTREGVEKVMLGLSPLLDVEPSGFAESARFRALMQRFYASPVVNRRIFNLQGHAAFKRRFHGREEPRYFAWKKGLPLLPFTALLRLSRAF</sequence>
<dbReference type="Pfam" id="PF09924">
    <property type="entry name" value="LPG_synthase_C"/>
    <property type="match status" value="1"/>
</dbReference>
<feature type="domain" description="Phosphatidylglycerol lysyltransferase C-terminal" evidence="6">
    <location>
        <begin position="41"/>
        <end position="334"/>
    </location>
</feature>
<protein>
    <submittedName>
        <fullName evidence="7">Phosphatidylglycerol lysyltransferase domain-containing protein</fullName>
    </submittedName>
</protein>
<keyword evidence="5" id="KW-0472">Membrane</keyword>
<evidence type="ECO:0000256" key="5">
    <source>
        <dbReference type="ARBA" id="ARBA00023136"/>
    </source>
</evidence>
<keyword evidence="4" id="KW-1133">Transmembrane helix</keyword>
<keyword evidence="3" id="KW-0812">Transmembrane</keyword>
<dbReference type="PANTHER" id="PTHR34697">
    <property type="entry name" value="PHOSPHATIDYLGLYCEROL LYSYLTRANSFERASE"/>
    <property type="match status" value="1"/>
</dbReference>
<comment type="caution">
    <text evidence="7">The sequence shown here is derived from an EMBL/GenBank/DDBJ whole genome shotgun (WGS) entry which is preliminary data.</text>
</comment>
<dbReference type="RefSeq" id="WP_252815701.1">
    <property type="nucleotide sequence ID" value="NZ_JAMXQS010000001.1"/>
</dbReference>
<dbReference type="Proteomes" id="UP001205906">
    <property type="component" value="Unassembled WGS sequence"/>
</dbReference>
<gene>
    <name evidence="7" type="ORF">NGM99_02750</name>
</gene>
<evidence type="ECO:0000259" key="6">
    <source>
        <dbReference type="Pfam" id="PF09924"/>
    </source>
</evidence>
<reference evidence="7 8" key="1">
    <citation type="submission" date="2022-06" db="EMBL/GenBank/DDBJ databases">
        <title>Mesorhizobium sp. strain RP14 Genome sequencing and assembly.</title>
        <authorList>
            <person name="Kim I."/>
        </authorList>
    </citation>
    <scope>NUCLEOTIDE SEQUENCE [LARGE SCALE GENOMIC DNA]</scope>
    <source>
        <strain evidence="8">RP14(2022)</strain>
    </source>
</reference>
<dbReference type="InterPro" id="IPR024320">
    <property type="entry name" value="LPG_synthase_C"/>
</dbReference>
<evidence type="ECO:0000256" key="2">
    <source>
        <dbReference type="ARBA" id="ARBA00022475"/>
    </source>
</evidence>
<evidence type="ECO:0000313" key="7">
    <source>
        <dbReference type="EMBL" id="MCO6048708.1"/>
    </source>
</evidence>
<evidence type="ECO:0000256" key="3">
    <source>
        <dbReference type="ARBA" id="ARBA00022692"/>
    </source>
</evidence>
<keyword evidence="2" id="KW-1003">Cell membrane</keyword>
<comment type="subcellular location">
    <subcellularLocation>
        <location evidence="1">Cell membrane</location>
        <topology evidence="1">Multi-pass membrane protein</topology>
    </subcellularLocation>
</comment>